<dbReference type="RefSeq" id="WP_162359565.1">
    <property type="nucleotide sequence ID" value="NZ_CP048209.1"/>
</dbReference>
<dbReference type="SUPFAM" id="SSF49899">
    <property type="entry name" value="Concanavalin A-like lectins/glucanases"/>
    <property type="match status" value="1"/>
</dbReference>
<keyword evidence="2" id="KW-1185">Reference proteome</keyword>
<gene>
    <name evidence="1" type="ORF">GXP70_26345</name>
</gene>
<dbReference type="EMBL" id="CP048209">
    <property type="protein sequence ID" value="QHT63135.1"/>
    <property type="molecule type" value="Genomic_DNA"/>
</dbReference>
<organism evidence="1 2">
    <name type="scientific">Paenibacillus lycopersici</name>
    <dbReference type="NCBI Taxonomy" id="2704462"/>
    <lineage>
        <taxon>Bacteria</taxon>
        <taxon>Bacillati</taxon>
        <taxon>Bacillota</taxon>
        <taxon>Bacilli</taxon>
        <taxon>Bacillales</taxon>
        <taxon>Paenibacillaceae</taxon>
        <taxon>Paenibacillus</taxon>
    </lineage>
</organism>
<protein>
    <submittedName>
        <fullName evidence="1">Uncharacterized protein</fullName>
    </submittedName>
</protein>
<name>A0A6C0G773_9BACL</name>
<dbReference type="Proteomes" id="UP000476064">
    <property type="component" value="Chromosome"/>
</dbReference>
<evidence type="ECO:0000313" key="1">
    <source>
        <dbReference type="EMBL" id="QHT63135.1"/>
    </source>
</evidence>
<sequence length="334" mass="36677">MTRLQWNLGTDLTDFELGASGARAVDWNGSNALGFEGEHCVPVLLRDPLGMDSFLIEAEVACTADSFAGLVFGAADEKNFELVYVSASNEWGLPNLQYDPVMNGSSTWQIYHGPSYQAVAAVPPDQWVRIAVRVQPDSASIYVGGSSQPSLVIPNLLHGRVSGGKVGLWGSAPSTIRNLVVAQIEPRPHTERTPDSVVRPAPSVVPAWMVSKLPDQTWIEAPVEINGTLNLNRLYTAEQGAVVQAKYSINLAERQETWLRLGFSDRIRLWVNDNEVYAGEWKWEAPGFTMDGRIRADQIRVPVQWRAGSNTILAEVASIEGMYGWGLSVRMGLK</sequence>
<evidence type="ECO:0000313" key="2">
    <source>
        <dbReference type="Proteomes" id="UP000476064"/>
    </source>
</evidence>
<reference evidence="1 2" key="1">
    <citation type="submission" date="2020-01" db="EMBL/GenBank/DDBJ databases">
        <title>Paenibacillus sp. nov., isolated from tomato rhizosphere.</title>
        <authorList>
            <person name="Weon H.-Y."/>
            <person name="Lee S.A."/>
        </authorList>
    </citation>
    <scope>NUCLEOTIDE SEQUENCE [LARGE SCALE GENOMIC DNA]</scope>
    <source>
        <strain evidence="1 2">12200R-189</strain>
    </source>
</reference>
<dbReference type="Gene3D" id="2.60.120.560">
    <property type="entry name" value="Exo-inulinase, domain 1"/>
    <property type="match status" value="1"/>
</dbReference>
<dbReference type="InterPro" id="IPR013320">
    <property type="entry name" value="ConA-like_dom_sf"/>
</dbReference>
<proteinExistence type="predicted"/>
<dbReference type="KEGG" id="plyc:GXP70_26345"/>
<accession>A0A6C0G773</accession>
<dbReference type="AlphaFoldDB" id="A0A6C0G773"/>